<sequence length="37" mass="4281">MCNMALLRQWLEFFVMNGAILRYRSNISVEMPCGQSA</sequence>
<dbReference type="AlphaFoldDB" id="A0A0F3PWG4"/>
<dbReference type="Proteomes" id="UP000033622">
    <property type="component" value="Unassembled WGS sequence"/>
</dbReference>
<organism evidence="1 2">
    <name type="scientific">Anaplasma phagocytophilum str. ApWI1</name>
    <dbReference type="NCBI Taxonomy" id="1359155"/>
    <lineage>
        <taxon>Bacteria</taxon>
        <taxon>Pseudomonadati</taxon>
        <taxon>Pseudomonadota</taxon>
        <taxon>Alphaproteobacteria</taxon>
        <taxon>Rickettsiales</taxon>
        <taxon>Anaplasmataceae</taxon>
        <taxon>Anaplasma</taxon>
        <taxon>phagocytophilum group</taxon>
    </lineage>
</organism>
<evidence type="ECO:0000313" key="2">
    <source>
        <dbReference type="Proteomes" id="UP000033622"/>
    </source>
</evidence>
<accession>A0A0F3PWG4</accession>
<reference evidence="1 2" key="1">
    <citation type="submission" date="2015-01" db="EMBL/GenBank/DDBJ databases">
        <title>Genome Sequencing of Rickettsiales.</title>
        <authorList>
            <person name="Daugherty S.C."/>
            <person name="Su Q."/>
            <person name="Abolude K."/>
            <person name="Beier-Sexton M."/>
            <person name="Carlyon J.A."/>
            <person name="Carter R."/>
            <person name="Day N.P."/>
            <person name="Dumler S.J."/>
            <person name="Dyachenko V."/>
            <person name="Godinez A."/>
            <person name="Kurtti T.J."/>
            <person name="Lichay M."/>
            <person name="Mullins K.E."/>
            <person name="Ott S."/>
            <person name="Pappas-Brown V."/>
            <person name="Paris D.H."/>
            <person name="Patel P."/>
            <person name="Richards A.L."/>
            <person name="Sadzewicz L."/>
            <person name="Sears K."/>
            <person name="Seidman D."/>
            <person name="Sengamalay N."/>
            <person name="Stenos J."/>
            <person name="Tallon L.J."/>
            <person name="Vincent G."/>
            <person name="Fraser C.M."/>
            <person name="Munderloh U."/>
            <person name="Dunning-Hotopp J.C."/>
        </authorList>
    </citation>
    <scope>NUCLEOTIDE SEQUENCE [LARGE SCALE GENOMIC DNA]</scope>
    <source>
        <strain evidence="1 2">ApWI1</strain>
    </source>
</reference>
<name>A0A0F3PWG4_ANAPH</name>
<dbReference type="EMBL" id="LAOF01000001">
    <property type="protein sequence ID" value="KJV84593.1"/>
    <property type="molecule type" value="Genomic_DNA"/>
</dbReference>
<dbReference type="PATRIC" id="fig|1359155.3.peg.768"/>
<gene>
    <name evidence="1" type="ORF">APHWI1_0756</name>
</gene>
<protein>
    <submittedName>
        <fullName evidence="1">Uncharacterized protein</fullName>
    </submittedName>
</protein>
<evidence type="ECO:0000313" key="1">
    <source>
        <dbReference type="EMBL" id="KJV84593.1"/>
    </source>
</evidence>
<comment type="caution">
    <text evidence="1">The sequence shown here is derived from an EMBL/GenBank/DDBJ whole genome shotgun (WGS) entry which is preliminary data.</text>
</comment>
<proteinExistence type="predicted"/>